<evidence type="ECO:0000256" key="12">
    <source>
        <dbReference type="SAM" id="SignalP"/>
    </source>
</evidence>
<evidence type="ECO:0000256" key="5">
    <source>
        <dbReference type="ARBA" id="ARBA00022525"/>
    </source>
</evidence>
<dbReference type="GO" id="GO:0031176">
    <property type="term" value="F:endo-1,4-beta-xylanase activity"/>
    <property type="evidence" value="ECO:0007669"/>
    <property type="project" value="UniProtKB-EC"/>
</dbReference>
<dbReference type="EC" id="3.2.1.8" evidence="11"/>
<keyword evidence="7 11" id="KW-0378">Hydrolase</keyword>
<evidence type="ECO:0000256" key="2">
    <source>
        <dbReference type="ARBA" id="ARBA00004613"/>
    </source>
</evidence>
<evidence type="ECO:0000256" key="3">
    <source>
        <dbReference type="ARBA" id="ARBA00004851"/>
    </source>
</evidence>
<gene>
    <name evidence="14" type="ORF">B0H63DRAFT_564277</name>
</gene>
<dbReference type="PANTHER" id="PTHR31490:SF35">
    <property type="entry name" value="ENDO-1,4-BETA-XYLANASE"/>
    <property type="match status" value="1"/>
</dbReference>
<comment type="pathway">
    <text evidence="3">Glycan degradation; xylan degradation.</text>
</comment>
<keyword evidence="6" id="KW-0858">Xylan degradation</keyword>
<dbReference type="PRINTS" id="PR00134">
    <property type="entry name" value="GLHYDRLASE10"/>
</dbReference>
<evidence type="ECO:0000313" key="14">
    <source>
        <dbReference type="EMBL" id="KAK3370033.1"/>
    </source>
</evidence>
<evidence type="ECO:0000256" key="11">
    <source>
        <dbReference type="RuleBase" id="RU361174"/>
    </source>
</evidence>
<dbReference type="AlphaFoldDB" id="A0AAE0N4N3"/>
<dbReference type="PANTHER" id="PTHR31490">
    <property type="entry name" value="GLYCOSYL HYDROLASE"/>
    <property type="match status" value="1"/>
</dbReference>
<comment type="catalytic activity">
    <reaction evidence="1 11">
        <text>Endohydrolysis of (1-&gt;4)-beta-D-xylosidic linkages in xylans.</text>
        <dbReference type="EC" id="3.2.1.8"/>
    </reaction>
</comment>
<evidence type="ECO:0000256" key="8">
    <source>
        <dbReference type="ARBA" id="ARBA00023277"/>
    </source>
</evidence>
<name>A0AAE0N4N3_9PEZI</name>
<dbReference type="InterPro" id="IPR044846">
    <property type="entry name" value="GH10"/>
</dbReference>
<evidence type="ECO:0000256" key="4">
    <source>
        <dbReference type="ARBA" id="ARBA00007495"/>
    </source>
</evidence>
<dbReference type="Proteomes" id="UP001285441">
    <property type="component" value="Unassembled WGS sequence"/>
</dbReference>
<evidence type="ECO:0000256" key="10">
    <source>
        <dbReference type="ARBA" id="ARBA00023326"/>
    </source>
</evidence>
<sequence>MARRILLNLAAALALTTTSINAQSTGTGTQGQGLHSLFVASGKLFFGTATDVNNVNDAPYQAILNNPNEFGMIVPENSQKWEAVQPTEAKFTFANADSLVTRAKAAGQQFRCHTLTWHSQLPPFISATAWTRATLTAALETHIANVMGHFKGSCYSWDVVNEALAEDGTFREDVFLQVLGTDYLAISFRAAAKADPATKLYYNDFNLETTKAKADGAVGIVQLLQKAGVRIDGVGFQAHFTVGGTPSQKSLVATLEKFTSLGMDVSWSELDIAHKNMSTATSASALSQQASDYVAAVGACLAVPKCVGITVWQFTDKYSWIPNTFPGMGDACLYTANYTKKPAYFAVASLLASAAGNSTKTIGGNTTALSSTPVSTSAAVTLSTAGPSGSATTVPVEGAATSPVRSGGSQAFASQFGALLWSLVAVAVFLL</sequence>
<evidence type="ECO:0000313" key="15">
    <source>
        <dbReference type="Proteomes" id="UP001285441"/>
    </source>
</evidence>
<keyword evidence="8 11" id="KW-0119">Carbohydrate metabolism</keyword>
<dbReference type="SMART" id="SM00633">
    <property type="entry name" value="Glyco_10"/>
    <property type="match status" value="1"/>
</dbReference>
<proteinExistence type="inferred from homology"/>
<dbReference type="InterPro" id="IPR001000">
    <property type="entry name" value="GH10_dom"/>
</dbReference>
<dbReference type="Pfam" id="PF00331">
    <property type="entry name" value="Glyco_hydro_10"/>
    <property type="match status" value="1"/>
</dbReference>
<comment type="caution">
    <text evidence="14">The sequence shown here is derived from an EMBL/GenBank/DDBJ whole genome shotgun (WGS) entry which is preliminary data.</text>
</comment>
<dbReference type="Gene3D" id="3.20.20.80">
    <property type="entry name" value="Glycosidases"/>
    <property type="match status" value="1"/>
</dbReference>
<keyword evidence="5" id="KW-0964">Secreted</keyword>
<evidence type="ECO:0000256" key="7">
    <source>
        <dbReference type="ARBA" id="ARBA00022801"/>
    </source>
</evidence>
<dbReference type="EMBL" id="JAULSW010000009">
    <property type="protein sequence ID" value="KAK3370033.1"/>
    <property type="molecule type" value="Genomic_DNA"/>
</dbReference>
<keyword evidence="10 11" id="KW-0624">Polysaccharide degradation</keyword>
<comment type="subcellular location">
    <subcellularLocation>
        <location evidence="2">Secreted</location>
    </subcellularLocation>
</comment>
<keyword evidence="9 11" id="KW-0326">Glycosidase</keyword>
<reference evidence="14" key="2">
    <citation type="submission" date="2023-06" db="EMBL/GenBank/DDBJ databases">
        <authorList>
            <consortium name="Lawrence Berkeley National Laboratory"/>
            <person name="Haridas S."/>
            <person name="Hensen N."/>
            <person name="Bonometti L."/>
            <person name="Westerberg I."/>
            <person name="Brannstrom I.O."/>
            <person name="Guillou S."/>
            <person name="Cros-Aarteil S."/>
            <person name="Calhoun S."/>
            <person name="Kuo A."/>
            <person name="Mondo S."/>
            <person name="Pangilinan J."/>
            <person name="Riley R."/>
            <person name="LaButti K."/>
            <person name="Andreopoulos B."/>
            <person name="Lipzen A."/>
            <person name="Chen C."/>
            <person name="Yanf M."/>
            <person name="Daum C."/>
            <person name="Ng V."/>
            <person name="Clum A."/>
            <person name="Steindorff A."/>
            <person name="Ohm R."/>
            <person name="Martin F."/>
            <person name="Silar P."/>
            <person name="Natvig D."/>
            <person name="Lalanne C."/>
            <person name="Gautier V."/>
            <person name="Ament-velasquez S.L."/>
            <person name="Kruys A."/>
            <person name="Hutchinson M.I."/>
            <person name="Powell A.J."/>
            <person name="Barry K."/>
            <person name="Miller A.N."/>
            <person name="Grigoriev I.V."/>
            <person name="Debuchy R."/>
            <person name="Gladieux P."/>
            <person name="Thoren M.H."/>
            <person name="Johannesson H."/>
        </authorList>
    </citation>
    <scope>NUCLEOTIDE SEQUENCE</scope>
    <source>
        <strain evidence="14">CBS 232.78</strain>
    </source>
</reference>
<accession>A0AAE0N4N3</accession>
<feature type="domain" description="GH10" evidence="13">
    <location>
        <begin position="28"/>
        <end position="350"/>
    </location>
</feature>
<dbReference type="PROSITE" id="PS51760">
    <property type="entry name" value="GH10_2"/>
    <property type="match status" value="1"/>
</dbReference>
<comment type="similarity">
    <text evidence="4 11">Belongs to the glycosyl hydrolase 10 (cellulase F) family.</text>
</comment>
<evidence type="ECO:0000256" key="9">
    <source>
        <dbReference type="ARBA" id="ARBA00023295"/>
    </source>
</evidence>
<evidence type="ECO:0000256" key="1">
    <source>
        <dbReference type="ARBA" id="ARBA00000681"/>
    </source>
</evidence>
<dbReference type="GO" id="GO:0005576">
    <property type="term" value="C:extracellular region"/>
    <property type="evidence" value="ECO:0007669"/>
    <property type="project" value="UniProtKB-SubCell"/>
</dbReference>
<dbReference type="InterPro" id="IPR017853">
    <property type="entry name" value="GH"/>
</dbReference>
<dbReference type="SUPFAM" id="SSF51445">
    <property type="entry name" value="(Trans)glycosidases"/>
    <property type="match status" value="1"/>
</dbReference>
<dbReference type="GO" id="GO:0045493">
    <property type="term" value="P:xylan catabolic process"/>
    <property type="evidence" value="ECO:0007669"/>
    <property type="project" value="UniProtKB-KW"/>
</dbReference>
<keyword evidence="15" id="KW-1185">Reference proteome</keyword>
<evidence type="ECO:0000256" key="6">
    <source>
        <dbReference type="ARBA" id="ARBA00022651"/>
    </source>
</evidence>
<evidence type="ECO:0000259" key="13">
    <source>
        <dbReference type="PROSITE" id="PS51760"/>
    </source>
</evidence>
<feature type="signal peptide" evidence="12">
    <location>
        <begin position="1"/>
        <end position="22"/>
    </location>
</feature>
<keyword evidence="12" id="KW-0732">Signal</keyword>
<protein>
    <recommendedName>
        <fullName evidence="11">Beta-xylanase</fullName>
        <ecNumber evidence="11">3.2.1.8</ecNumber>
    </recommendedName>
</protein>
<feature type="chain" id="PRO_5042008629" description="Beta-xylanase" evidence="12">
    <location>
        <begin position="23"/>
        <end position="431"/>
    </location>
</feature>
<organism evidence="14 15">
    <name type="scientific">Podospora didyma</name>
    <dbReference type="NCBI Taxonomy" id="330526"/>
    <lineage>
        <taxon>Eukaryota</taxon>
        <taxon>Fungi</taxon>
        <taxon>Dikarya</taxon>
        <taxon>Ascomycota</taxon>
        <taxon>Pezizomycotina</taxon>
        <taxon>Sordariomycetes</taxon>
        <taxon>Sordariomycetidae</taxon>
        <taxon>Sordariales</taxon>
        <taxon>Podosporaceae</taxon>
        <taxon>Podospora</taxon>
    </lineage>
</organism>
<reference evidence="14" key="1">
    <citation type="journal article" date="2023" name="Mol. Phylogenet. Evol.">
        <title>Genome-scale phylogeny and comparative genomics of the fungal order Sordariales.</title>
        <authorList>
            <person name="Hensen N."/>
            <person name="Bonometti L."/>
            <person name="Westerberg I."/>
            <person name="Brannstrom I.O."/>
            <person name="Guillou S."/>
            <person name="Cros-Aarteil S."/>
            <person name="Calhoun S."/>
            <person name="Haridas S."/>
            <person name="Kuo A."/>
            <person name="Mondo S."/>
            <person name="Pangilinan J."/>
            <person name="Riley R."/>
            <person name="LaButti K."/>
            <person name="Andreopoulos B."/>
            <person name="Lipzen A."/>
            <person name="Chen C."/>
            <person name="Yan M."/>
            <person name="Daum C."/>
            <person name="Ng V."/>
            <person name="Clum A."/>
            <person name="Steindorff A."/>
            <person name="Ohm R.A."/>
            <person name="Martin F."/>
            <person name="Silar P."/>
            <person name="Natvig D.O."/>
            <person name="Lalanne C."/>
            <person name="Gautier V."/>
            <person name="Ament-Velasquez S.L."/>
            <person name="Kruys A."/>
            <person name="Hutchinson M.I."/>
            <person name="Powell A.J."/>
            <person name="Barry K."/>
            <person name="Miller A.N."/>
            <person name="Grigoriev I.V."/>
            <person name="Debuchy R."/>
            <person name="Gladieux P."/>
            <person name="Hiltunen Thoren M."/>
            <person name="Johannesson H."/>
        </authorList>
    </citation>
    <scope>NUCLEOTIDE SEQUENCE</scope>
    <source>
        <strain evidence="14">CBS 232.78</strain>
    </source>
</reference>